<dbReference type="PROSITE" id="PS50889">
    <property type="entry name" value="S4"/>
    <property type="match status" value="1"/>
</dbReference>
<reference evidence="8" key="1">
    <citation type="journal article" date="2019" name="Genome Biol. Evol.">
        <title>Tracing the Evolution of the Plastome and Mitogenome in the Chloropicophyceae Uncovered Convergent tRNA Gene Losses and a Variant Plastid Genetic Code.</title>
        <authorList>
            <person name="Turmel M."/>
            <person name="Dos Santos A.L."/>
            <person name="Otis C."/>
            <person name="Sergerie R."/>
            <person name="Lemieux C."/>
        </authorList>
    </citation>
    <scope>NUCLEOTIDE SEQUENCE</scope>
</reference>
<evidence type="ECO:0000313" key="8">
    <source>
        <dbReference type="EMBL" id="QBX98686.1"/>
    </source>
</evidence>
<dbReference type="RefSeq" id="YP_009647047.1">
    <property type="nucleotide sequence ID" value="NC_042599.1"/>
</dbReference>
<evidence type="ECO:0000256" key="2">
    <source>
        <dbReference type="ARBA" id="ARBA00022730"/>
    </source>
</evidence>
<dbReference type="GeneID" id="40513386"/>
<dbReference type="GO" id="GO:0003735">
    <property type="term" value="F:structural constituent of ribosome"/>
    <property type="evidence" value="ECO:0007669"/>
    <property type="project" value="TreeGrafter"/>
</dbReference>
<proteinExistence type="inferred from homology"/>
<gene>
    <name evidence="8" type="primary">rps4</name>
</gene>
<keyword evidence="2" id="KW-0699">rRNA-binding</keyword>
<geneLocation type="mitochondrion" evidence="8"/>
<dbReference type="GO" id="GO:0019843">
    <property type="term" value="F:rRNA binding"/>
    <property type="evidence" value="ECO:0007669"/>
    <property type="project" value="UniProtKB-KW"/>
</dbReference>
<dbReference type="InterPro" id="IPR036986">
    <property type="entry name" value="S4_RNA-bd_sf"/>
</dbReference>
<dbReference type="InterPro" id="IPR022801">
    <property type="entry name" value="Ribosomal_uS4"/>
</dbReference>
<keyword evidence="3 6" id="KW-0694">RNA-binding</keyword>
<dbReference type="PANTHER" id="PTHR11831">
    <property type="entry name" value="30S 40S RIBOSOMAL PROTEIN"/>
    <property type="match status" value="1"/>
</dbReference>
<accession>A0A4D6C4K8</accession>
<name>A0A4D6C4K8_9CHLO</name>
<dbReference type="Gene3D" id="3.10.290.10">
    <property type="entry name" value="RNA-binding S4 domain"/>
    <property type="match status" value="1"/>
</dbReference>
<dbReference type="SUPFAM" id="SSF55174">
    <property type="entry name" value="Alpha-L RNA-binding motif"/>
    <property type="match status" value="1"/>
</dbReference>
<dbReference type="SMART" id="SM00363">
    <property type="entry name" value="S4"/>
    <property type="match status" value="1"/>
</dbReference>
<feature type="domain" description="RNA-binding S4" evidence="7">
    <location>
        <begin position="88"/>
        <end position="150"/>
    </location>
</feature>
<sequence length="196" mass="23224">MRRRNLFKLFTDAGCVFVADKKGQRGMIRAQERHRNLPGYPWKDTLGFKLFFLNLRIFRAIYGFIKKKTLRRIAKDSNRISFLRELESRVDLILWRSGLVPNIWKARQLIRHGHINLNKLKVSEAGVVLLPGDVLEISGKYKSSQKYPLTSKIFSKKPEHLEIDYASYRLVYLFHPGKFWYPGRFDYDYVWKGLIV</sequence>
<dbReference type="GO" id="GO:0042274">
    <property type="term" value="P:ribosomal small subunit biogenesis"/>
    <property type="evidence" value="ECO:0007669"/>
    <property type="project" value="TreeGrafter"/>
</dbReference>
<evidence type="ECO:0000256" key="5">
    <source>
        <dbReference type="ARBA" id="ARBA00023274"/>
    </source>
</evidence>
<evidence type="ECO:0000259" key="7">
    <source>
        <dbReference type="SMART" id="SM00363"/>
    </source>
</evidence>
<keyword evidence="4 8" id="KW-0689">Ribosomal protein</keyword>
<dbReference type="GO" id="GO:0015935">
    <property type="term" value="C:small ribosomal subunit"/>
    <property type="evidence" value="ECO:0007669"/>
    <property type="project" value="TreeGrafter"/>
</dbReference>
<evidence type="ECO:0000256" key="3">
    <source>
        <dbReference type="ARBA" id="ARBA00022884"/>
    </source>
</evidence>
<evidence type="ECO:0000256" key="4">
    <source>
        <dbReference type="ARBA" id="ARBA00022980"/>
    </source>
</evidence>
<dbReference type="AlphaFoldDB" id="A0A4D6C4K8"/>
<dbReference type="CDD" id="cd00165">
    <property type="entry name" value="S4"/>
    <property type="match status" value="1"/>
</dbReference>
<dbReference type="EMBL" id="MK086004">
    <property type="protein sequence ID" value="QBX98686.1"/>
    <property type="molecule type" value="Genomic_DNA"/>
</dbReference>
<keyword evidence="8" id="KW-0496">Mitochondrion</keyword>
<dbReference type="Pfam" id="PF01479">
    <property type="entry name" value="S4"/>
    <property type="match status" value="1"/>
</dbReference>
<organism evidence="8">
    <name type="scientific">Chloropicon roscoffensis</name>
    <dbReference type="NCBI Taxonomy" id="1461544"/>
    <lineage>
        <taxon>Eukaryota</taxon>
        <taxon>Viridiplantae</taxon>
        <taxon>Chlorophyta</taxon>
        <taxon>Chloropicophyceae</taxon>
        <taxon>Chloropicales</taxon>
        <taxon>Chloropicaceae</taxon>
        <taxon>Chloropicon</taxon>
    </lineage>
</organism>
<comment type="similarity">
    <text evidence="1">Belongs to the universal ribosomal protein uS4 family.</text>
</comment>
<keyword evidence="5" id="KW-0687">Ribonucleoprotein</keyword>
<dbReference type="InterPro" id="IPR002942">
    <property type="entry name" value="S4_RNA-bd"/>
</dbReference>
<dbReference type="PANTHER" id="PTHR11831:SF4">
    <property type="entry name" value="SMALL RIBOSOMAL SUBUNIT PROTEIN US4M"/>
    <property type="match status" value="1"/>
</dbReference>
<protein>
    <submittedName>
        <fullName evidence="8">Ribosomal protein S4</fullName>
    </submittedName>
</protein>
<evidence type="ECO:0000256" key="1">
    <source>
        <dbReference type="ARBA" id="ARBA00007465"/>
    </source>
</evidence>
<evidence type="ECO:0000256" key="6">
    <source>
        <dbReference type="PROSITE-ProRule" id="PRU00182"/>
    </source>
</evidence>